<dbReference type="InterPro" id="IPR043917">
    <property type="entry name" value="DUF5753"/>
</dbReference>
<dbReference type="SUPFAM" id="SSF47413">
    <property type="entry name" value="lambda repressor-like DNA-binding domains"/>
    <property type="match status" value="1"/>
</dbReference>
<evidence type="ECO:0000313" key="2">
    <source>
        <dbReference type="EMBL" id="KJY31770.1"/>
    </source>
</evidence>
<dbReference type="AlphaFoldDB" id="A0A0F4JC40"/>
<gene>
    <name evidence="2" type="ORF">VR44_17525</name>
</gene>
<proteinExistence type="predicted"/>
<evidence type="ECO:0000313" key="3">
    <source>
        <dbReference type="Proteomes" id="UP000033551"/>
    </source>
</evidence>
<sequence length="287" mass="31875">MSEPGGPTVRKRRLGGELRRLRERAKLDQAAAAAHLECSTSKISRMETGQGIAPKALEVTRLLDLYGVTDEAERAKIMDIRRSASEKGWWEQAEYEEVLASGHGVYVGLEYDARALQVWELGYVPGLLQTRDYARAVHAALPPESVDRLVDVRMQRQRRLTDAHPLELWAVIDESVLGRQVGGPEVMRDQIRSLAAAARQPNITLQVYPARKDVHPGLRGAFSLLEFGPSDPRIGYVDSPSGNTFLEKDRQIRSLVYTMDRLRAGALDPEETAALLDGLLPAAEENT</sequence>
<evidence type="ECO:0000259" key="1">
    <source>
        <dbReference type="PROSITE" id="PS50943"/>
    </source>
</evidence>
<dbReference type="PROSITE" id="PS50943">
    <property type="entry name" value="HTH_CROC1"/>
    <property type="match status" value="1"/>
</dbReference>
<dbReference type="SMART" id="SM00530">
    <property type="entry name" value="HTH_XRE"/>
    <property type="match status" value="1"/>
</dbReference>
<comment type="caution">
    <text evidence="2">The sequence shown here is derived from an EMBL/GenBank/DDBJ whole genome shotgun (WGS) entry which is preliminary data.</text>
</comment>
<dbReference type="CDD" id="cd00093">
    <property type="entry name" value="HTH_XRE"/>
    <property type="match status" value="1"/>
</dbReference>
<name>A0A0F4JC40_9ACTN</name>
<dbReference type="EMBL" id="JZWV01000468">
    <property type="protein sequence ID" value="KJY31770.1"/>
    <property type="molecule type" value="Genomic_DNA"/>
</dbReference>
<dbReference type="PATRIC" id="fig|68223.7.peg.8066"/>
<dbReference type="InterPro" id="IPR010982">
    <property type="entry name" value="Lambda_DNA-bd_dom_sf"/>
</dbReference>
<organism evidence="2 3">
    <name type="scientific">Streptomyces katrae</name>
    <dbReference type="NCBI Taxonomy" id="68223"/>
    <lineage>
        <taxon>Bacteria</taxon>
        <taxon>Bacillati</taxon>
        <taxon>Actinomycetota</taxon>
        <taxon>Actinomycetes</taxon>
        <taxon>Kitasatosporales</taxon>
        <taxon>Streptomycetaceae</taxon>
        <taxon>Streptomyces</taxon>
    </lineage>
</organism>
<dbReference type="InterPro" id="IPR001387">
    <property type="entry name" value="Cro/C1-type_HTH"/>
</dbReference>
<dbReference type="OrthoDB" id="5177725at2"/>
<dbReference type="GO" id="GO:0003677">
    <property type="term" value="F:DNA binding"/>
    <property type="evidence" value="ECO:0007669"/>
    <property type="project" value="InterPro"/>
</dbReference>
<dbReference type="Pfam" id="PF13560">
    <property type="entry name" value="HTH_31"/>
    <property type="match status" value="1"/>
</dbReference>
<dbReference type="Proteomes" id="UP000033551">
    <property type="component" value="Unassembled WGS sequence"/>
</dbReference>
<keyword evidence="3" id="KW-1185">Reference proteome</keyword>
<dbReference type="RefSeq" id="WP_045948449.1">
    <property type="nucleotide sequence ID" value="NZ_JZWV01000468.1"/>
</dbReference>
<accession>A0A0F4JC40</accession>
<dbReference type="Gene3D" id="1.10.260.40">
    <property type="entry name" value="lambda repressor-like DNA-binding domains"/>
    <property type="match status" value="1"/>
</dbReference>
<reference evidence="2 3" key="1">
    <citation type="submission" date="2015-02" db="EMBL/GenBank/DDBJ databases">
        <authorList>
            <person name="Ju K.-S."/>
            <person name="Doroghazi J.R."/>
            <person name="Metcalf W."/>
        </authorList>
    </citation>
    <scope>NUCLEOTIDE SEQUENCE [LARGE SCALE GENOMIC DNA]</scope>
    <source>
        <strain evidence="2 3">NRRL ISP-5550</strain>
    </source>
</reference>
<dbReference type="Pfam" id="PF19054">
    <property type="entry name" value="DUF5753"/>
    <property type="match status" value="1"/>
</dbReference>
<feature type="domain" description="HTH cro/C1-type" evidence="1">
    <location>
        <begin position="18"/>
        <end position="72"/>
    </location>
</feature>
<protein>
    <recommendedName>
        <fullName evidence="1">HTH cro/C1-type domain-containing protein</fullName>
    </recommendedName>
</protein>